<evidence type="ECO:0000256" key="5">
    <source>
        <dbReference type="ARBA" id="ARBA00022833"/>
    </source>
</evidence>
<reference evidence="12" key="2">
    <citation type="submission" date="2014-03" db="EMBL/GenBank/DDBJ databases">
        <title>The whipworm genome and dual-species transcriptomics of an intimate host-pathogen interaction.</title>
        <authorList>
            <person name="Foth B.J."/>
            <person name="Tsai I.J."/>
            <person name="Reid A.J."/>
            <person name="Bancroft A.J."/>
            <person name="Nichol S."/>
            <person name="Tracey A."/>
            <person name="Holroyd N."/>
            <person name="Cotton J.A."/>
            <person name="Stanley E.J."/>
            <person name="Zarowiecki M."/>
            <person name="Liu J.Z."/>
            <person name="Huckvale T."/>
            <person name="Cooper P.J."/>
            <person name="Grencis R.K."/>
            <person name="Berriman M."/>
        </authorList>
    </citation>
    <scope>NUCLEOTIDE SEQUENCE [LARGE SCALE GENOMIC DNA]</scope>
</reference>
<keyword evidence="3" id="KW-0479">Metal-binding</keyword>
<dbReference type="GO" id="GO:0008270">
    <property type="term" value="F:zinc ion binding"/>
    <property type="evidence" value="ECO:0007669"/>
    <property type="project" value="UniProtKB-KW"/>
</dbReference>
<evidence type="ECO:0000259" key="11">
    <source>
        <dbReference type="PROSITE" id="PS50089"/>
    </source>
</evidence>
<evidence type="ECO:0000256" key="4">
    <source>
        <dbReference type="ARBA" id="ARBA00022771"/>
    </source>
</evidence>
<gene>
    <name evidence="12" type="ORF">TTRE_0000193701</name>
</gene>
<evidence type="ECO:0000256" key="6">
    <source>
        <dbReference type="ARBA" id="ARBA00022989"/>
    </source>
</evidence>
<dbReference type="Proteomes" id="UP000030665">
    <property type="component" value="Unassembled WGS sequence"/>
</dbReference>
<evidence type="ECO:0000256" key="10">
    <source>
        <dbReference type="SAM" id="Phobius"/>
    </source>
</evidence>
<keyword evidence="6 10" id="KW-1133">Transmembrane helix</keyword>
<evidence type="ECO:0000313" key="12">
    <source>
        <dbReference type="EMBL" id="CDW53672.1"/>
    </source>
</evidence>
<evidence type="ECO:0000256" key="7">
    <source>
        <dbReference type="ARBA" id="ARBA00023136"/>
    </source>
</evidence>
<dbReference type="Pfam" id="PF13639">
    <property type="entry name" value="zf-RING_2"/>
    <property type="match status" value="1"/>
</dbReference>
<dbReference type="STRING" id="36087.A0A077YZW8"/>
<evidence type="ECO:0000256" key="3">
    <source>
        <dbReference type="ARBA" id="ARBA00022723"/>
    </source>
</evidence>
<dbReference type="Gene3D" id="3.50.30.30">
    <property type="match status" value="1"/>
</dbReference>
<feature type="compositionally biased region" description="Polar residues" evidence="9">
    <location>
        <begin position="269"/>
        <end position="282"/>
    </location>
</feature>
<dbReference type="PANTHER" id="PTHR47168">
    <property type="entry name" value="RING ZINC FINGER DOMAIN SUPERFAMILY PROTEIN-RELATED"/>
    <property type="match status" value="1"/>
</dbReference>
<evidence type="ECO:0000256" key="8">
    <source>
        <dbReference type="PROSITE-ProRule" id="PRU00175"/>
    </source>
</evidence>
<keyword evidence="13" id="KW-1185">Reference proteome</keyword>
<evidence type="ECO:0000256" key="1">
    <source>
        <dbReference type="ARBA" id="ARBA00004167"/>
    </source>
</evidence>
<feature type="transmembrane region" description="Helical" evidence="10">
    <location>
        <begin position="152"/>
        <end position="175"/>
    </location>
</feature>
<keyword evidence="2 10" id="KW-0812">Transmembrane</keyword>
<proteinExistence type="predicted"/>
<evidence type="ECO:0000256" key="2">
    <source>
        <dbReference type="ARBA" id="ARBA00022692"/>
    </source>
</evidence>
<feature type="compositionally biased region" description="Acidic residues" evidence="9">
    <location>
        <begin position="258"/>
        <end position="268"/>
    </location>
</feature>
<dbReference type="SUPFAM" id="SSF57850">
    <property type="entry name" value="RING/U-box"/>
    <property type="match status" value="1"/>
</dbReference>
<dbReference type="Gene3D" id="3.30.40.10">
    <property type="entry name" value="Zinc/RING finger domain, C3HC4 (zinc finger)"/>
    <property type="match status" value="1"/>
</dbReference>
<dbReference type="PANTHER" id="PTHR47168:SF1">
    <property type="entry name" value="OS02G0798600 PROTEIN"/>
    <property type="match status" value="1"/>
</dbReference>
<dbReference type="InterPro" id="IPR001841">
    <property type="entry name" value="Znf_RING"/>
</dbReference>
<keyword evidence="7 10" id="KW-0472">Membrane</keyword>
<dbReference type="PROSITE" id="PS50089">
    <property type="entry name" value="ZF_RING_2"/>
    <property type="match status" value="1"/>
</dbReference>
<feature type="transmembrane region" description="Helical" evidence="10">
    <location>
        <begin position="29"/>
        <end position="51"/>
    </location>
</feature>
<feature type="region of interest" description="Disordered" evidence="9">
    <location>
        <begin position="255"/>
        <end position="282"/>
    </location>
</feature>
<dbReference type="SMART" id="SM00184">
    <property type="entry name" value="RING"/>
    <property type="match status" value="1"/>
</dbReference>
<evidence type="ECO:0000313" key="13">
    <source>
        <dbReference type="Proteomes" id="UP000030665"/>
    </source>
</evidence>
<comment type="subcellular location">
    <subcellularLocation>
        <location evidence="1">Membrane</location>
        <topology evidence="1">Single-pass membrane protein</topology>
    </subcellularLocation>
</comment>
<dbReference type="GO" id="GO:0016020">
    <property type="term" value="C:membrane"/>
    <property type="evidence" value="ECO:0007669"/>
    <property type="project" value="UniProtKB-SubCell"/>
</dbReference>
<dbReference type="EMBL" id="HG805862">
    <property type="protein sequence ID" value="CDW53672.1"/>
    <property type="molecule type" value="Genomic_DNA"/>
</dbReference>
<name>A0A077YZW8_TRITR</name>
<reference evidence="12" key="1">
    <citation type="submission" date="2014-01" db="EMBL/GenBank/DDBJ databases">
        <authorList>
            <person name="Aslett M."/>
        </authorList>
    </citation>
    <scope>NUCLEOTIDE SEQUENCE</scope>
</reference>
<accession>A0A077YZW8</accession>
<sequence>MEHTWKYSTIAPLSVPISAKKLPRKNRQFVYPFEALISCMLCFLQLCATPVDPPHACTPVSPLSPNASSYCINGVYALAKRGNCSFALKVHGTSHALGDSYLLCRRITYRKQNLPYDRDVTIPALMISKRRISFRYGIILRLWWSYSNALRFLVPFVVVIGLCFFILLAVVGVRWHRSQTQLRRRRLSKRQLKTLPIKEFKKGDTTETCAICLEDFADGDKLRLLSCGHRYHCQCVDPWLLKRRKICPICKRKALDGSADDSDSDSADEQATPNESSPLLHSVSEDSLTDNLRVQVGKANNQSHLLHRAYTGRKLSFLCGLRQYSALLISNSFRTGSSDQIQSTKR</sequence>
<protein>
    <submittedName>
        <fullName evidence="12">E3 ubiquitin protein ligase RNF13</fullName>
    </submittedName>
</protein>
<evidence type="ECO:0000256" key="9">
    <source>
        <dbReference type="SAM" id="MobiDB-lite"/>
    </source>
</evidence>
<keyword evidence="4 8" id="KW-0863">Zinc-finger</keyword>
<keyword evidence="5" id="KW-0862">Zinc</keyword>
<dbReference type="InterPro" id="IPR051653">
    <property type="entry name" value="E3_ligase_sorting_rcpt"/>
</dbReference>
<dbReference type="FunFam" id="3.30.40.10:FF:000388">
    <property type="entry name" value="Putative RING zinc finger domain superfamily protein"/>
    <property type="match status" value="1"/>
</dbReference>
<dbReference type="AlphaFoldDB" id="A0A077YZW8"/>
<dbReference type="InterPro" id="IPR013083">
    <property type="entry name" value="Znf_RING/FYVE/PHD"/>
</dbReference>
<organism evidence="12 13">
    <name type="scientific">Trichuris trichiura</name>
    <name type="common">Whipworm</name>
    <name type="synonym">Trichocephalus trichiurus</name>
    <dbReference type="NCBI Taxonomy" id="36087"/>
    <lineage>
        <taxon>Eukaryota</taxon>
        <taxon>Metazoa</taxon>
        <taxon>Ecdysozoa</taxon>
        <taxon>Nematoda</taxon>
        <taxon>Enoplea</taxon>
        <taxon>Dorylaimia</taxon>
        <taxon>Trichinellida</taxon>
        <taxon>Trichuridae</taxon>
        <taxon>Trichuris</taxon>
    </lineage>
</organism>
<dbReference type="OrthoDB" id="8062037at2759"/>
<feature type="domain" description="RING-type" evidence="11">
    <location>
        <begin position="209"/>
        <end position="251"/>
    </location>
</feature>